<feature type="compositionally biased region" description="Polar residues" evidence="1">
    <location>
        <begin position="191"/>
        <end position="206"/>
    </location>
</feature>
<feature type="region of interest" description="Disordered" evidence="1">
    <location>
        <begin position="29"/>
        <end position="64"/>
    </location>
</feature>
<reference evidence="2" key="1">
    <citation type="submission" date="2021-02" db="EMBL/GenBank/DDBJ databases">
        <authorList>
            <person name="Dougan E. K."/>
            <person name="Rhodes N."/>
            <person name="Thang M."/>
            <person name="Chan C."/>
        </authorList>
    </citation>
    <scope>NUCLEOTIDE SEQUENCE</scope>
</reference>
<name>A0A812WN38_9DINO</name>
<dbReference type="PANTHER" id="PTHR38150:SF1">
    <property type="entry name" value="PFU DOMAIN-CONTAINING PROTEIN"/>
    <property type="match status" value="1"/>
</dbReference>
<dbReference type="Proteomes" id="UP000601435">
    <property type="component" value="Unassembled WGS sequence"/>
</dbReference>
<protein>
    <submittedName>
        <fullName evidence="2">FtsH3 protein</fullName>
    </submittedName>
</protein>
<feature type="compositionally biased region" description="Polar residues" evidence="1">
    <location>
        <begin position="799"/>
        <end position="810"/>
    </location>
</feature>
<evidence type="ECO:0000256" key="1">
    <source>
        <dbReference type="SAM" id="MobiDB-lite"/>
    </source>
</evidence>
<keyword evidence="3" id="KW-1185">Reference proteome</keyword>
<feature type="region of interest" description="Disordered" evidence="1">
    <location>
        <begin position="611"/>
        <end position="644"/>
    </location>
</feature>
<feature type="compositionally biased region" description="Polar residues" evidence="1">
    <location>
        <begin position="52"/>
        <end position="62"/>
    </location>
</feature>
<comment type="caution">
    <text evidence="2">The sequence shown here is derived from an EMBL/GenBank/DDBJ whole genome shotgun (WGS) entry which is preliminary data.</text>
</comment>
<feature type="compositionally biased region" description="Low complexity" evidence="1">
    <location>
        <begin position="825"/>
        <end position="836"/>
    </location>
</feature>
<dbReference type="OrthoDB" id="449487at2759"/>
<feature type="region of interest" description="Disordered" evidence="1">
    <location>
        <begin position="453"/>
        <end position="472"/>
    </location>
</feature>
<dbReference type="EMBL" id="CAJNJA010033997">
    <property type="protein sequence ID" value="CAE7686106.1"/>
    <property type="molecule type" value="Genomic_DNA"/>
</dbReference>
<feature type="non-terminal residue" evidence="2">
    <location>
        <position position="915"/>
    </location>
</feature>
<feature type="region of interest" description="Disordered" evidence="1">
    <location>
        <begin position="278"/>
        <end position="315"/>
    </location>
</feature>
<dbReference type="PANTHER" id="PTHR38150">
    <property type="entry name" value="EF-HAND DOMAIN-CONTAINING PROTEIN"/>
    <property type="match status" value="1"/>
</dbReference>
<evidence type="ECO:0000313" key="3">
    <source>
        <dbReference type="Proteomes" id="UP000601435"/>
    </source>
</evidence>
<accession>A0A812WN38</accession>
<feature type="region of interest" description="Disordered" evidence="1">
    <location>
        <begin position="794"/>
        <end position="852"/>
    </location>
</feature>
<feature type="region of interest" description="Disordered" evidence="1">
    <location>
        <begin position="191"/>
        <end position="211"/>
    </location>
</feature>
<evidence type="ECO:0000313" key="2">
    <source>
        <dbReference type="EMBL" id="CAE7686106.1"/>
    </source>
</evidence>
<proteinExistence type="predicted"/>
<gene>
    <name evidence="2" type="primary">ftsH3</name>
    <name evidence="2" type="ORF">SNEC2469_LOCUS19763</name>
</gene>
<dbReference type="AlphaFoldDB" id="A0A812WN38"/>
<organism evidence="2 3">
    <name type="scientific">Symbiodinium necroappetens</name>
    <dbReference type="NCBI Taxonomy" id="1628268"/>
    <lineage>
        <taxon>Eukaryota</taxon>
        <taxon>Sar</taxon>
        <taxon>Alveolata</taxon>
        <taxon>Dinophyceae</taxon>
        <taxon>Suessiales</taxon>
        <taxon>Symbiodiniaceae</taxon>
        <taxon>Symbiodinium</taxon>
    </lineage>
</organism>
<feature type="compositionally biased region" description="Basic and acidic residues" evidence="1">
    <location>
        <begin position="278"/>
        <end position="292"/>
    </location>
</feature>
<sequence>MAAAPYEVPGVDQTPRTVVLELTPEVESAAVGTQASAGAESQPAEGLGEAHGSSSSVRTGHVSTVPEGKGPLYKCAICAEFVYESQLEYHVTICPDPNDSSSLLSTPGAEQPVIAEPDAPAQEETYDLYRDEVLRESLAVSEASQRMWAQWSKDSKLAEHHNVMVQRSSQKRNQLLDELRKKEAEECTFQPKTLSRGSPRTFSRPDTTGEVKWEQRLDQRKRDQRLKQVEAQHYAELTLKPKISPFAQAWSQKQAEAVRESPSTNSVFERLYQAALQQEEKQTAAKRERDSDQAECLSPPPPISNRSSPPRRIPTSELLYSDALDRRERLRIMTEQMQLRREEETKEHCAVLYKSSRLYYQLIEKQIKAAFDGATNGQAQLAQASLEDFLVRFKCMRPRKNGEVAADDLESARLQAALWRHLDPNKVGHTDLKTVTLFFHVLMGAVDDAVQNAGSAMEEPGASPSKSTASEGGSIALQSINEEGFAEAVDKGDSVLAALSKTAGIQEDEDRRLVELLLRFDPLRLRTEFQPLLLHRMHYQGMAAQAEQERSPRKEEGPNVVNPVIDAQSRSLAEKLLEKQRSESGKATHAELLFWRHKQVQARKESLRKQLSQEEEKGCTFRPKCNPSKPKDGHVEIQTPPGSSRSEVLYARGLADKERRKAKVLESEKARSTAEARGCTFRPNLSKSVKSYHKTQKTTQQVPRGFYETRQRIRAAYEIREKVLQQQEDRMAKIEQTVPYQVSGTTPAPLVGKSPLPSTGYVRMIDPSPAKPAPQLATPGPQELRTMTRRLLSAGIGDQAQTRTSFQQEGTRTEAEGGGLDSQPAAGDEGNAEGNASPKERAQEDIPPDAPPMLYVDVNITQGQPAERIVLYQGQNVSEVAAEFAAKHVLTPALAQKLHTLLREVVLKQELQNQA</sequence>